<dbReference type="InParanoid" id="G1TUD5"/>
<evidence type="ECO:0000256" key="8">
    <source>
        <dbReference type="ARBA" id="ARBA00022481"/>
    </source>
</evidence>
<evidence type="ECO:0000256" key="11">
    <source>
        <dbReference type="ARBA" id="ARBA00023018"/>
    </source>
</evidence>
<reference evidence="25 26" key="1">
    <citation type="journal article" date="2011" name="Nature">
        <title>A high-resolution map of human evolutionary constraint using 29 mammals.</title>
        <authorList>
            <person name="Lindblad-Toh K."/>
            <person name="Garber M."/>
            <person name="Zuk O."/>
            <person name="Lin M.F."/>
            <person name="Parker B.J."/>
            <person name="Washietl S."/>
            <person name="Kheradpour P."/>
            <person name="Ernst J."/>
            <person name="Jordan G."/>
            <person name="Mauceli E."/>
            <person name="Ward L.D."/>
            <person name="Lowe C.B."/>
            <person name="Holloway A.K."/>
            <person name="Clamp M."/>
            <person name="Gnerre S."/>
            <person name="Alfoldi J."/>
            <person name="Beal K."/>
            <person name="Chang J."/>
            <person name="Clawson H."/>
            <person name="Cuff J."/>
            <person name="Di Palma F."/>
            <person name="Fitzgerald S."/>
            <person name="Flicek P."/>
            <person name="Guttman M."/>
            <person name="Hubisz M.J."/>
            <person name="Jaffe D.B."/>
            <person name="Jungreis I."/>
            <person name="Kent W.J."/>
            <person name="Kostka D."/>
            <person name="Lara M."/>
            <person name="Martins A.L."/>
            <person name="Massingham T."/>
            <person name="Moltke I."/>
            <person name="Raney B.J."/>
            <person name="Rasmussen M.D."/>
            <person name="Robinson J."/>
            <person name="Stark A."/>
            <person name="Vilella A.J."/>
            <person name="Wen J."/>
            <person name="Xie X."/>
            <person name="Zody M.C."/>
            <person name="Baldwin J."/>
            <person name="Bloom T."/>
            <person name="Chin C.W."/>
            <person name="Heiman D."/>
            <person name="Nicol R."/>
            <person name="Nusbaum C."/>
            <person name="Young S."/>
            <person name="Wilkinson J."/>
            <person name="Worley K.C."/>
            <person name="Kovar C.L."/>
            <person name="Muzny D.M."/>
            <person name="Gibbs R.A."/>
            <person name="Cree A."/>
            <person name="Dihn H.H."/>
            <person name="Fowler G."/>
            <person name="Jhangiani S."/>
            <person name="Joshi V."/>
            <person name="Lee S."/>
            <person name="Lewis L.R."/>
            <person name="Nazareth L.V."/>
            <person name="Okwuonu G."/>
            <person name="Santibanez J."/>
            <person name="Warren W.C."/>
            <person name="Mardis E.R."/>
            <person name="Weinstock G.M."/>
            <person name="Wilson R.K."/>
            <person name="Delehaunty K."/>
            <person name="Dooling D."/>
            <person name="Fronik C."/>
            <person name="Fulton L."/>
            <person name="Fulton B."/>
            <person name="Graves T."/>
            <person name="Minx P."/>
            <person name="Sodergren E."/>
            <person name="Birney E."/>
            <person name="Margulies E.H."/>
            <person name="Herrero J."/>
            <person name="Green E.D."/>
            <person name="Haussler D."/>
            <person name="Siepel A."/>
            <person name="Goldman N."/>
            <person name="Pollard K.S."/>
            <person name="Pedersen J.S."/>
            <person name="Lander E.S."/>
            <person name="Kellis M."/>
        </authorList>
    </citation>
    <scope>NUCLEOTIDE SEQUENCE [LARGE SCALE GENOMIC DNA]</scope>
    <source>
        <strain evidence="26">Thorbecke</strain>
    </source>
</reference>
<dbReference type="GO" id="GO:0008360">
    <property type="term" value="P:regulation of cell shape"/>
    <property type="evidence" value="ECO:0007669"/>
    <property type="project" value="UniProtKB-KW"/>
</dbReference>
<keyword evidence="10" id="KW-0133">Cell shape</keyword>
<dbReference type="PANTHER" id="PTHR10498:SF6">
    <property type="entry name" value="PARALEMMIN-1"/>
    <property type="match status" value="1"/>
</dbReference>
<feature type="region of interest" description="Disordered" evidence="24">
    <location>
        <begin position="1"/>
        <end position="67"/>
    </location>
</feature>
<keyword evidence="9" id="KW-0597">Phosphoprotein</keyword>
<evidence type="ECO:0000313" key="26">
    <source>
        <dbReference type="Proteomes" id="UP000001811"/>
    </source>
</evidence>
<evidence type="ECO:0000256" key="5">
    <source>
        <dbReference type="ARBA" id="ARBA00004552"/>
    </source>
</evidence>
<dbReference type="Proteomes" id="UP000001811">
    <property type="component" value="Unplaced"/>
</dbReference>
<dbReference type="AlphaFoldDB" id="G1TUD5"/>
<dbReference type="HOGENOM" id="CLU_771514_0_0_1"/>
<feature type="compositionally biased region" description="Pro residues" evidence="24">
    <location>
        <begin position="346"/>
        <end position="355"/>
    </location>
</feature>
<feature type="coiled-coil region" evidence="23">
    <location>
        <begin position="246"/>
        <end position="280"/>
    </location>
</feature>
<evidence type="ECO:0000256" key="3">
    <source>
        <dbReference type="ARBA" id="ARBA00004489"/>
    </source>
</evidence>
<dbReference type="STRING" id="9986.ENSOCUP00000020660"/>
<evidence type="ECO:0000256" key="21">
    <source>
        <dbReference type="ARBA" id="ARBA00040790"/>
    </source>
</evidence>
<dbReference type="GO" id="GO:0031527">
    <property type="term" value="C:filopodium membrane"/>
    <property type="evidence" value="ECO:0007669"/>
    <property type="project" value="UniProtKB-SubCell"/>
</dbReference>
<evidence type="ECO:0000256" key="10">
    <source>
        <dbReference type="ARBA" id="ARBA00022960"/>
    </source>
</evidence>
<dbReference type="PaxDb" id="9986-ENSOCUP00000020660"/>
<protein>
    <recommendedName>
        <fullName evidence="21">Paralemmin-1</fullName>
    </recommendedName>
    <alternativeName>
        <fullName evidence="22">Paralemmin</fullName>
    </alternativeName>
</protein>
<comment type="subcellular location">
    <subcellularLocation>
        <location evidence="18">Apicolateral cell membrane</location>
        <topology evidence="18">Lipid-anchor</topology>
    </subcellularLocation>
    <subcellularLocation>
        <location evidence="19">Basolateral cell membrane</location>
        <topology evidence="19">Lipid-anchor</topology>
    </subcellularLocation>
    <subcellularLocation>
        <location evidence="2">Cell membrane</location>
        <topology evidence="2">Lipid-anchor</topology>
        <orientation evidence="2">Cytoplasmic side</orientation>
    </subcellularLocation>
    <subcellularLocation>
        <location evidence="3">Cell projection</location>
        <location evidence="3">Axon</location>
    </subcellularLocation>
    <subcellularLocation>
        <location evidence="1">Cell projection</location>
        <location evidence="1">Dendrite</location>
    </subcellularLocation>
    <subcellularLocation>
        <location evidence="5">Cell projection</location>
        <location evidence="5">Dendritic spine</location>
    </subcellularLocation>
    <subcellularLocation>
        <location evidence="4">Cell projection</location>
        <location evidence="4">Filopodium membrane</location>
        <topology evidence="4">Lipid-anchor</topology>
    </subcellularLocation>
</comment>
<evidence type="ECO:0000256" key="1">
    <source>
        <dbReference type="ARBA" id="ARBA00004279"/>
    </source>
</evidence>
<dbReference type="GO" id="GO:0043197">
    <property type="term" value="C:dendritic spine"/>
    <property type="evidence" value="ECO:0007669"/>
    <property type="project" value="UniProtKB-SubCell"/>
</dbReference>
<dbReference type="GeneTree" id="ENSGT00940000160580"/>
<dbReference type="PANTHER" id="PTHR10498">
    <property type="entry name" value="PARALEMMIN-RELATED"/>
    <property type="match status" value="1"/>
</dbReference>
<dbReference type="GO" id="GO:0016327">
    <property type="term" value="C:apicolateral plasma membrane"/>
    <property type="evidence" value="ECO:0007669"/>
    <property type="project" value="UniProtKB-SubCell"/>
</dbReference>
<evidence type="ECO:0000256" key="19">
    <source>
        <dbReference type="ARBA" id="ARBA00037871"/>
    </source>
</evidence>
<evidence type="ECO:0000256" key="13">
    <source>
        <dbReference type="ARBA" id="ARBA00023136"/>
    </source>
</evidence>
<evidence type="ECO:0000256" key="14">
    <source>
        <dbReference type="ARBA" id="ARBA00023139"/>
    </source>
</evidence>
<reference evidence="25" key="3">
    <citation type="submission" date="2025-09" db="UniProtKB">
        <authorList>
            <consortium name="Ensembl"/>
        </authorList>
    </citation>
    <scope>IDENTIFICATION</scope>
    <source>
        <strain evidence="25">Thorbecke</strain>
    </source>
</reference>
<dbReference type="eggNOG" id="ENOG502QQ2W">
    <property type="taxonomic scope" value="Eukaryota"/>
</dbReference>
<dbReference type="Bgee" id="ENSOCUG00000027078">
    <property type="expression patterns" value="Expressed in brain and 17 other cell types or tissues"/>
</dbReference>
<evidence type="ECO:0000256" key="23">
    <source>
        <dbReference type="SAM" id="Coils"/>
    </source>
</evidence>
<evidence type="ECO:0000256" key="24">
    <source>
        <dbReference type="SAM" id="MobiDB-lite"/>
    </source>
</evidence>
<dbReference type="GO" id="GO:0051491">
    <property type="term" value="P:positive regulation of filopodium assembly"/>
    <property type="evidence" value="ECO:0007669"/>
    <property type="project" value="TreeGrafter"/>
</dbReference>
<evidence type="ECO:0000256" key="7">
    <source>
        <dbReference type="ARBA" id="ARBA00022475"/>
    </source>
</evidence>
<keyword evidence="12 23" id="KW-0175">Coiled coil</keyword>
<evidence type="ECO:0000313" key="25">
    <source>
        <dbReference type="Ensembl" id="ENSOCUP00000020660.3"/>
    </source>
</evidence>
<keyword evidence="26" id="KW-1185">Reference proteome</keyword>
<evidence type="ECO:0000256" key="20">
    <source>
        <dbReference type="ARBA" id="ARBA00038823"/>
    </source>
</evidence>
<evidence type="ECO:0000256" key="16">
    <source>
        <dbReference type="ARBA" id="ARBA00023288"/>
    </source>
</evidence>
<evidence type="ECO:0000256" key="2">
    <source>
        <dbReference type="ARBA" id="ARBA00004342"/>
    </source>
</evidence>
<evidence type="ECO:0000256" key="17">
    <source>
        <dbReference type="ARBA" id="ARBA00023289"/>
    </source>
</evidence>
<comment type="similarity">
    <text evidence="6">Belongs to the paralemmin family.</text>
</comment>
<evidence type="ECO:0000256" key="22">
    <source>
        <dbReference type="ARBA" id="ARBA00041963"/>
    </source>
</evidence>
<evidence type="ECO:0000256" key="12">
    <source>
        <dbReference type="ARBA" id="ARBA00023054"/>
    </source>
</evidence>
<feature type="region of interest" description="Disordered" evidence="24">
    <location>
        <begin position="280"/>
        <end position="307"/>
    </location>
</feature>
<keyword evidence="15" id="KW-0966">Cell projection</keyword>
<name>G1TUD5_RABIT</name>
<keyword evidence="14" id="KW-0564">Palmitate</keyword>
<dbReference type="Ensembl" id="ENSOCUT00000027355.3">
    <property type="protein sequence ID" value="ENSOCUP00000020660.3"/>
    <property type="gene ID" value="ENSOCUG00000027078.3"/>
</dbReference>
<accession>G1TUD5</accession>
<keyword evidence="17" id="KW-0636">Prenylation</keyword>
<dbReference type="GO" id="GO:0030424">
    <property type="term" value="C:axon"/>
    <property type="evidence" value="ECO:0007669"/>
    <property type="project" value="UniProtKB-SubCell"/>
</dbReference>
<evidence type="ECO:0000256" key="18">
    <source>
        <dbReference type="ARBA" id="ARBA00037796"/>
    </source>
</evidence>
<evidence type="ECO:0000256" key="9">
    <source>
        <dbReference type="ARBA" id="ARBA00022553"/>
    </source>
</evidence>
<comment type="subunit">
    <text evidence="20">Interacts with dopamine receptor DRD3.</text>
</comment>
<feature type="compositionally biased region" description="Pro residues" evidence="24">
    <location>
        <begin position="38"/>
        <end position="62"/>
    </location>
</feature>
<dbReference type="GO" id="GO:0016323">
    <property type="term" value="C:basolateral plasma membrane"/>
    <property type="evidence" value="ECO:0007669"/>
    <property type="project" value="UniProtKB-SubCell"/>
</dbReference>
<keyword evidence="8" id="KW-0488">Methylation</keyword>
<keyword evidence="13" id="KW-0472">Membrane</keyword>
<feature type="region of interest" description="Disordered" evidence="24">
    <location>
        <begin position="327"/>
        <end position="379"/>
    </location>
</feature>
<evidence type="ECO:0000256" key="6">
    <source>
        <dbReference type="ARBA" id="ARBA00005756"/>
    </source>
</evidence>
<keyword evidence="16" id="KW-0449">Lipoprotein</keyword>
<feature type="region of interest" description="Disordered" evidence="24">
    <location>
        <begin position="206"/>
        <end position="225"/>
    </location>
</feature>
<sequence length="622" mass="63349">MQGRGRGGVPCCAAQSAPPRPGVWSDAGRSPLELRTPHPCPCRQPLSPRPSPAQPGPAPPPRADLAAHTVPPCSLGRVSACGPLCPEVGEDVGGGRALHLLPSRAVHPGPAPCGEQTGRGCVSGTSCCPLPCPSGVPGRLLCAFLGATLGAPRDPGSTALGSASLGEARGWDVGLLLGSVGLGGEVRGQRFLPAELLGRRTAGVGALRAQGPRPPGSGVGAPSRPHLVPRVLVAGTTSQHERLQAIAEKRKRQEEIEARRRQLEEDRRQLQHLKSKALRERWLLEGTPPSASAGDEDMRRQMEADQHKAQRLEVSICRLEKEIEALENGDAAPGPPRESSAAPSPARAPAPSPAKEPPEAEVVLNSRQTPLGTPKAEQRLSCTPVRTADGSTMMKAGESAPVPPTCPAAHSPGLCLGPGGHGTGLGSGCDLTWLPPSSPPLPRLATGVPLLPASRRGCTRLPGPCEGRGRACVRTWGRAALLGVRPAQARRPAVPSGSVEGASGCHPSTHSPVTCLRAPTSCRCGGRSPGSCCSGGGAGRQPAGATARAWLALEPGSVGGTAGGPGLVQGGPEAQARASGGPDGAARVVPAGALCWLRSELGPPESVPAGALCWLRSELGPP</sequence>
<dbReference type="Pfam" id="PF03285">
    <property type="entry name" value="Paralemmin"/>
    <property type="match status" value="1"/>
</dbReference>
<feature type="compositionally biased region" description="Basic and acidic residues" evidence="24">
    <location>
        <begin position="296"/>
        <end position="307"/>
    </location>
</feature>
<keyword evidence="7" id="KW-1003">Cell membrane</keyword>
<dbReference type="InterPro" id="IPR004965">
    <property type="entry name" value="Paralemmin"/>
</dbReference>
<keyword evidence="11" id="KW-0770">Synapse</keyword>
<evidence type="ECO:0000256" key="4">
    <source>
        <dbReference type="ARBA" id="ARBA00004527"/>
    </source>
</evidence>
<proteinExistence type="inferred from homology"/>
<organism evidence="25 26">
    <name type="scientific">Oryctolagus cuniculus</name>
    <name type="common">Rabbit</name>
    <dbReference type="NCBI Taxonomy" id="9986"/>
    <lineage>
        <taxon>Eukaryota</taxon>
        <taxon>Metazoa</taxon>
        <taxon>Chordata</taxon>
        <taxon>Craniata</taxon>
        <taxon>Vertebrata</taxon>
        <taxon>Euteleostomi</taxon>
        <taxon>Mammalia</taxon>
        <taxon>Eutheria</taxon>
        <taxon>Euarchontoglires</taxon>
        <taxon>Glires</taxon>
        <taxon>Lagomorpha</taxon>
        <taxon>Leporidae</taxon>
        <taxon>Oryctolagus</taxon>
    </lineage>
</organism>
<reference evidence="25" key="2">
    <citation type="submission" date="2025-08" db="UniProtKB">
        <authorList>
            <consortium name="Ensembl"/>
        </authorList>
    </citation>
    <scope>IDENTIFICATION</scope>
    <source>
        <strain evidence="25">Thorbecke</strain>
    </source>
</reference>
<evidence type="ECO:0000256" key="15">
    <source>
        <dbReference type="ARBA" id="ARBA00023273"/>
    </source>
</evidence>